<feature type="coiled-coil region" evidence="6">
    <location>
        <begin position="817"/>
        <end position="851"/>
    </location>
</feature>
<dbReference type="AlphaFoldDB" id="A0A9P4W9F3"/>
<feature type="domain" description="Pep3/Vps18 RING C-terminal" evidence="8">
    <location>
        <begin position="862"/>
        <end position="951"/>
    </location>
</feature>
<evidence type="ECO:0000313" key="10">
    <source>
        <dbReference type="Proteomes" id="UP000801428"/>
    </source>
</evidence>
<feature type="domain" description="Pep3/Vps18 beta-propeller" evidence="7">
    <location>
        <begin position="24"/>
        <end position="395"/>
    </location>
</feature>
<keyword evidence="6" id="KW-0175">Coiled coil</keyword>
<keyword evidence="4" id="KW-0472">Membrane</keyword>
<dbReference type="OrthoDB" id="1845386at2759"/>
<evidence type="ECO:0000313" key="9">
    <source>
        <dbReference type="EMBL" id="KAF2999354.1"/>
    </source>
</evidence>
<dbReference type="SUPFAM" id="SSF57850">
    <property type="entry name" value="RING/U-box"/>
    <property type="match status" value="1"/>
</dbReference>
<dbReference type="GO" id="GO:0005768">
    <property type="term" value="C:endosome"/>
    <property type="evidence" value="ECO:0007669"/>
    <property type="project" value="TreeGrafter"/>
</dbReference>
<protein>
    <recommendedName>
        <fullName evidence="11">Pep3/Vps18/deep orange domain-containing protein</fullName>
    </recommendedName>
</protein>
<comment type="caution">
    <text evidence="9">The sequence shown here is derived from an EMBL/GenBank/DDBJ whole genome shotgun (WGS) entry which is preliminary data.</text>
</comment>
<keyword evidence="3" id="KW-0862">Zinc</keyword>
<dbReference type="GO" id="GO:0006904">
    <property type="term" value="P:vesicle docking involved in exocytosis"/>
    <property type="evidence" value="ECO:0007669"/>
    <property type="project" value="TreeGrafter"/>
</dbReference>
<keyword evidence="2" id="KW-0863">Zinc-finger</keyword>
<evidence type="ECO:0000256" key="4">
    <source>
        <dbReference type="ARBA" id="ARBA00023136"/>
    </source>
</evidence>
<keyword evidence="1" id="KW-0479">Metal-binding</keyword>
<dbReference type="InterPro" id="IPR058919">
    <property type="entry name" value="Pep3/Vps18_RING_C"/>
</dbReference>
<proteinExistence type="predicted"/>
<dbReference type="EMBL" id="SWKU01000017">
    <property type="protein sequence ID" value="KAF2999354.1"/>
    <property type="molecule type" value="Genomic_DNA"/>
</dbReference>
<dbReference type="Proteomes" id="UP000801428">
    <property type="component" value="Unassembled WGS sequence"/>
</dbReference>
<dbReference type="PANTHER" id="PTHR23323">
    <property type="entry name" value="VACUOLAR PROTEIN SORTING-ASSOCIATED PROTEIN"/>
    <property type="match status" value="1"/>
</dbReference>
<evidence type="ECO:0000256" key="2">
    <source>
        <dbReference type="ARBA" id="ARBA00022771"/>
    </source>
</evidence>
<dbReference type="GO" id="GO:0048284">
    <property type="term" value="P:organelle fusion"/>
    <property type="evidence" value="ECO:0007669"/>
    <property type="project" value="TreeGrafter"/>
</dbReference>
<evidence type="ECO:0000256" key="6">
    <source>
        <dbReference type="SAM" id="Coils"/>
    </source>
</evidence>
<dbReference type="PANTHER" id="PTHR23323:SF26">
    <property type="entry name" value="VACUOLAR PROTEIN SORTING-ASSOCIATED PROTEIN 18 HOMOLOG"/>
    <property type="match status" value="1"/>
</dbReference>
<evidence type="ECO:0000259" key="8">
    <source>
        <dbReference type="Pfam" id="PF26148"/>
    </source>
</evidence>
<dbReference type="Pfam" id="PF26148">
    <property type="entry name" value="VPS18_RING_C"/>
    <property type="match status" value="1"/>
</dbReference>
<organism evidence="9 10">
    <name type="scientific">Curvularia kusanoi</name>
    <name type="common">Cochliobolus kusanoi</name>
    <dbReference type="NCBI Taxonomy" id="90978"/>
    <lineage>
        <taxon>Eukaryota</taxon>
        <taxon>Fungi</taxon>
        <taxon>Dikarya</taxon>
        <taxon>Ascomycota</taxon>
        <taxon>Pezizomycotina</taxon>
        <taxon>Dothideomycetes</taxon>
        <taxon>Pleosporomycetidae</taxon>
        <taxon>Pleosporales</taxon>
        <taxon>Pleosporineae</taxon>
        <taxon>Pleosporaceae</taxon>
        <taxon>Curvularia</taxon>
    </lineage>
</organism>
<evidence type="ECO:0000256" key="1">
    <source>
        <dbReference type="ARBA" id="ARBA00022723"/>
    </source>
</evidence>
<evidence type="ECO:0000256" key="5">
    <source>
        <dbReference type="ARBA" id="ARBA00029433"/>
    </source>
</evidence>
<gene>
    <name evidence="9" type="ORF">E8E13_005872</name>
</gene>
<dbReference type="GO" id="GO:0008270">
    <property type="term" value="F:zinc ion binding"/>
    <property type="evidence" value="ECO:0007669"/>
    <property type="project" value="UniProtKB-KW"/>
</dbReference>
<keyword evidence="10" id="KW-1185">Reference proteome</keyword>
<reference evidence="9" key="1">
    <citation type="submission" date="2019-04" db="EMBL/GenBank/DDBJ databases">
        <title>Sequencing of skin fungus with MAO and IRED activity.</title>
        <authorList>
            <person name="Marsaioli A.J."/>
            <person name="Bonatto J.M.C."/>
            <person name="Reis Junior O."/>
        </authorList>
    </citation>
    <scope>NUCLEOTIDE SEQUENCE</scope>
    <source>
        <strain evidence="9">30M1</strain>
    </source>
</reference>
<sequence length="969" mass="108556">MAYDTSSGYAPPSTSNAQDDASLPMFSIERVSLQFSISSDFVAAAVANNVLVLALSTGRILRIDLDSPADIDDIDLPKKPSEIGVIKRLFLDPSASHLIVTTTLAENYYLHTQSRTPKALSRLKGVVIESISWNPSQPTASTREILVGASDGNVYEVFIEPSSEFYRREERYLKSVYSTTDGPITGLWTDIIPGRQDLRRVIIATPSTFVQFAGKVGRNAHEGSGSIFSKFFESESATVHELPNVSSTATSLLAVSPEHEQTPDQERLNSERIFGWLTSQGVLHGKLYLSQETSDLGAKVLADSKLVPRSQIPASQTASGRTRRTNDAVESMILSQWHIMQLVEGRVVIINRLDDTVVFDQVVLEPGQSALNLVADAKSNTYWLFTTREIFEIVVTDEARDVWKIMLRSQQFEAASQFAKTSAQKDAVATASGDYLVSKGQYSEAAVVYGRSTKPFEHVALTFIDQGEQDALRKYLLTKLSTLKKTSQMQRTMVATWLVELYMAKLNTLDDTITTKAELSESMNTAETQEQLSASRKEFQDFVSKYRTDLDRKTAYDIISSHGREEELLFFATVVNDYNYVLSYWVQRERWQESLAVLKKQTDADIFYKYSSVLMAQVPVELVEIMMRQSNLNAQKLIPAFLNYNNTSKAPLNQNQAVRYLLFEINQRQSTDAAIHNTLISIYASHSTTDESALLAYLEGQSLAHEQNYDADFALRLCIQHKRVQSCVHIYSSMGQYAQAVDLALKYDEIELASNVADRSNTAPALRKKLWLAIAKKVISTSSGIKTAIEFLRRVDLLRIEDLIPFFPDFVVIDDFKEEICTALEDYSRKIDELKKEMDDSEETAHHIKSDIKALDQRYAIVEPGERCYVCGLPLLARQFFVFPCQHAFHSDCLAKKVVELAGIARGKRIAELQVEVSKGTSTGAKREKAIRELDALVGSSCVLCSELAVKLIDEPFISATDDKEEWAL</sequence>
<dbReference type="InterPro" id="IPR007810">
    <property type="entry name" value="Pep3/Vps18_beta-prop"/>
</dbReference>
<dbReference type="GO" id="GO:0007033">
    <property type="term" value="P:vacuole organization"/>
    <property type="evidence" value="ECO:0007669"/>
    <property type="project" value="TreeGrafter"/>
</dbReference>
<dbReference type="GO" id="GO:0030897">
    <property type="term" value="C:HOPS complex"/>
    <property type="evidence" value="ECO:0007669"/>
    <property type="project" value="TreeGrafter"/>
</dbReference>
<dbReference type="CDD" id="cd16462">
    <property type="entry name" value="RING-H2_Pep3p-like"/>
    <property type="match status" value="1"/>
</dbReference>
<dbReference type="GO" id="GO:0007032">
    <property type="term" value="P:endosome organization"/>
    <property type="evidence" value="ECO:0007669"/>
    <property type="project" value="TreeGrafter"/>
</dbReference>
<dbReference type="Pfam" id="PF05131">
    <property type="entry name" value="Pep3_Vps18"/>
    <property type="match status" value="1"/>
</dbReference>
<evidence type="ECO:0008006" key="11">
    <source>
        <dbReference type="Google" id="ProtNLM"/>
    </source>
</evidence>
<dbReference type="GO" id="GO:0030674">
    <property type="term" value="F:protein-macromolecule adaptor activity"/>
    <property type="evidence" value="ECO:0007669"/>
    <property type="project" value="TreeGrafter"/>
</dbReference>
<comment type="subcellular location">
    <subcellularLocation>
        <location evidence="5">Endomembrane system</location>
        <topology evidence="5">Peripheral membrane protein</topology>
        <orientation evidence="5">Cytoplasmic side</orientation>
    </subcellularLocation>
</comment>
<accession>A0A9P4W9F3</accession>
<name>A0A9P4W9F3_CURKU</name>
<evidence type="ECO:0000256" key="3">
    <source>
        <dbReference type="ARBA" id="ARBA00022833"/>
    </source>
</evidence>
<evidence type="ECO:0000259" key="7">
    <source>
        <dbReference type="Pfam" id="PF05131"/>
    </source>
</evidence>